<dbReference type="PATRIC" id="fig|1139996.3.peg.1241"/>
<dbReference type="Pfam" id="PF01966">
    <property type="entry name" value="HD"/>
    <property type="match status" value="1"/>
</dbReference>
<name>S0J8S2_9ENTE</name>
<sequence>MDKLSQVINYTKEKLGHEKTGHDFLHVQRVAHLADTIIQQDQLSVNREVVLSSAYLHDVIDDKVVTDVAQAIDELTAFLQSINFSAETTQEILTIIQNLSFSKEVEAGKQALSLEGEIVQDADRLEALGAIGILRTAYYGGGHDHPIHDPERQPQQFVSKADYRKGTTVINHFYEKLFLLPEKMNTQAGKKEARRRKEFMENFLKEFYHEWNI</sequence>
<dbReference type="Proteomes" id="UP000014136">
    <property type="component" value="Unassembled WGS sequence"/>
</dbReference>
<dbReference type="STRING" id="41997.RV16_GL000808"/>
<evidence type="ECO:0000313" key="2">
    <source>
        <dbReference type="EMBL" id="EOT29309.1"/>
    </source>
</evidence>
<dbReference type="InterPro" id="IPR006674">
    <property type="entry name" value="HD_domain"/>
</dbReference>
<dbReference type="AlphaFoldDB" id="S0J8S2"/>
<organism evidence="2 3">
    <name type="scientific">Enterococcus saccharolyticus subsp. saccharolyticus ATCC 43076</name>
    <dbReference type="NCBI Taxonomy" id="1139996"/>
    <lineage>
        <taxon>Bacteria</taxon>
        <taxon>Bacillati</taxon>
        <taxon>Bacillota</taxon>
        <taxon>Bacilli</taxon>
        <taxon>Lactobacillales</taxon>
        <taxon>Enterococcaceae</taxon>
        <taxon>Enterococcus</taxon>
    </lineage>
</organism>
<dbReference type="PANTHER" id="PTHR33594">
    <property type="entry name" value="SUPERFAMILY HYDROLASE, PUTATIVE (AFU_ORTHOLOGUE AFUA_1G03035)-RELATED"/>
    <property type="match status" value="1"/>
</dbReference>
<protein>
    <recommendedName>
        <fullName evidence="1">HD/PDEase domain-containing protein</fullName>
    </recommendedName>
</protein>
<dbReference type="RefSeq" id="WP_016175058.1">
    <property type="nucleotide sequence ID" value="NZ_KE136389.1"/>
</dbReference>
<feature type="domain" description="HD/PDEase" evidence="1">
    <location>
        <begin position="19"/>
        <end position="137"/>
    </location>
</feature>
<accession>S0J8S2</accession>
<dbReference type="Gene3D" id="1.10.472.50">
    <property type="entry name" value="HD-domain/PDEase-like"/>
    <property type="match status" value="1"/>
</dbReference>
<dbReference type="SUPFAM" id="SSF109604">
    <property type="entry name" value="HD-domain/PDEase-like"/>
    <property type="match status" value="1"/>
</dbReference>
<dbReference type="Gene3D" id="1.20.58.1910">
    <property type="match status" value="1"/>
</dbReference>
<dbReference type="CDD" id="cd00077">
    <property type="entry name" value="HDc"/>
    <property type="match status" value="1"/>
</dbReference>
<dbReference type="OrthoDB" id="9797344at2"/>
<dbReference type="HOGENOM" id="CLU_036524_2_2_9"/>
<evidence type="ECO:0000313" key="3">
    <source>
        <dbReference type="Proteomes" id="UP000014136"/>
    </source>
</evidence>
<dbReference type="InterPro" id="IPR003607">
    <property type="entry name" value="HD/PDEase_dom"/>
</dbReference>
<dbReference type="PANTHER" id="PTHR33594:SF1">
    <property type="entry name" value="HD_PDEASE DOMAIN-CONTAINING PROTEIN"/>
    <property type="match status" value="1"/>
</dbReference>
<reference evidence="2 3" key="1">
    <citation type="submission" date="2013-03" db="EMBL/GenBank/DDBJ databases">
        <title>The Genome Sequence of Enterococcus saccharolyticus ATCC_43076 (Illumina only assembly).</title>
        <authorList>
            <consortium name="The Broad Institute Genomics Platform"/>
            <consortium name="The Broad Institute Genome Sequencing Center for Infectious Disease"/>
            <person name="Earl A."/>
            <person name="Russ C."/>
            <person name="Gilmore M."/>
            <person name="Surin D."/>
            <person name="Walker B."/>
            <person name="Young S."/>
            <person name="Zeng Q."/>
            <person name="Gargeya S."/>
            <person name="Fitzgerald M."/>
            <person name="Haas B."/>
            <person name="Abouelleil A."/>
            <person name="Allen A.W."/>
            <person name="Alvarado L."/>
            <person name="Arachchi H.M."/>
            <person name="Berlin A.M."/>
            <person name="Chapman S.B."/>
            <person name="Gainer-Dewar J."/>
            <person name="Goldberg J."/>
            <person name="Griggs A."/>
            <person name="Gujja S."/>
            <person name="Hansen M."/>
            <person name="Howarth C."/>
            <person name="Imamovic A."/>
            <person name="Ireland A."/>
            <person name="Larimer J."/>
            <person name="McCowan C."/>
            <person name="Murphy C."/>
            <person name="Pearson M."/>
            <person name="Poon T.W."/>
            <person name="Priest M."/>
            <person name="Roberts A."/>
            <person name="Saif S."/>
            <person name="Shea T."/>
            <person name="Sisk P."/>
            <person name="Sykes S."/>
            <person name="Wortman J."/>
            <person name="Nusbaum C."/>
            <person name="Birren B."/>
        </authorList>
    </citation>
    <scope>NUCLEOTIDE SEQUENCE [LARGE SCALE GENOMIC DNA]</scope>
    <source>
        <strain evidence="2 3">ATCC 43076</strain>
    </source>
</reference>
<keyword evidence="3" id="KW-1185">Reference proteome</keyword>
<gene>
    <name evidence="2" type="ORF">OMQ_01261</name>
</gene>
<proteinExistence type="predicted"/>
<dbReference type="EMBL" id="AHYT01000004">
    <property type="protein sequence ID" value="EOT29309.1"/>
    <property type="molecule type" value="Genomic_DNA"/>
</dbReference>
<evidence type="ECO:0000259" key="1">
    <source>
        <dbReference type="SMART" id="SM00471"/>
    </source>
</evidence>
<dbReference type="eggNOG" id="COG1418">
    <property type="taxonomic scope" value="Bacteria"/>
</dbReference>
<dbReference type="SMART" id="SM00471">
    <property type="entry name" value="HDc"/>
    <property type="match status" value="1"/>
</dbReference>
<comment type="caution">
    <text evidence="2">The sequence shown here is derived from an EMBL/GenBank/DDBJ whole genome shotgun (WGS) entry which is preliminary data.</text>
</comment>